<reference evidence="5" key="1">
    <citation type="submission" date="2023-07" db="EMBL/GenBank/DDBJ databases">
        <authorList>
            <person name="Kim M."/>
        </authorList>
    </citation>
    <scope>NUCLEOTIDE SEQUENCE</scope>
    <source>
        <strain evidence="5">BIUV-7</strain>
    </source>
</reference>
<keyword evidence="1 2" id="KW-0808">Transferase</keyword>
<dbReference type="RefSeq" id="WP_303539299.1">
    <property type="nucleotide sequence ID" value="NZ_JAUOTP010000001.1"/>
</dbReference>
<dbReference type="InterPro" id="IPR012616">
    <property type="entry name" value="CDP-OH_P_trans_C"/>
</dbReference>
<evidence type="ECO:0000313" key="5">
    <source>
        <dbReference type="EMBL" id="MDO6412972.1"/>
    </source>
</evidence>
<dbReference type="InterPro" id="IPR000462">
    <property type="entry name" value="CDP-OH_P_trans"/>
</dbReference>
<keyword evidence="6" id="KW-1185">Reference proteome</keyword>
<evidence type="ECO:0000259" key="4">
    <source>
        <dbReference type="Pfam" id="PF08009"/>
    </source>
</evidence>
<sequence>MQRGIPLRAIPPNATTALALCFGLTGVRFAISGEWEKAVGAIIVAAVLDGLDGRIARLLKGESRFGAELDSLSDVIAFGVSPAIILYLWSLSYVPKYGWVIALTHAVCCALRLARFNAQIDADIIQPKKAAGFLIGIPAPAGAAMALLPLILWLATGQWFLQATFIVAPWTIIVALLMISQLPTYGSGSLRIRQEWRLPALLLIALVGTSLITATWATLSVLILVYAAAIPFAHRSYQKIRARRALAPAASSGPSIHAEP</sequence>
<dbReference type="Proteomes" id="UP001169764">
    <property type="component" value="Unassembled WGS sequence"/>
</dbReference>
<feature type="domain" description="CDP-alcohol phosphatidyltransferase C-terminal" evidence="4">
    <location>
        <begin position="195"/>
        <end position="231"/>
    </location>
</feature>
<accession>A0ABT8Y3T6</accession>
<dbReference type="InterPro" id="IPR048254">
    <property type="entry name" value="CDP_ALCOHOL_P_TRANSF_CS"/>
</dbReference>
<feature type="transmembrane region" description="Helical" evidence="3">
    <location>
        <begin position="159"/>
        <end position="179"/>
    </location>
</feature>
<keyword evidence="3" id="KW-1133">Transmembrane helix</keyword>
<evidence type="ECO:0000256" key="3">
    <source>
        <dbReference type="SAM" id="Phobius"/>
    </source>
</evidence>
<comment type="caution">
    <text evidence="5">The sequence shown here is derived from an EMBL/GenBank/DDBJ whole genome shotgun (WGS) entry which is preliminary data.</text>
</comment>
<comment type="similarity">
    <text evidence="2">Belongs to the CDP-alcohol phosphatidyltransferase class-I family.</text>
</comment>
<protein>
    <submittedName>
        <fullName evidence="5">Phosphatidylcholine/phosphatidylserine synthase</fullName>
    </submittedName>
</protein>
<dbReference type="Gene3D" id="1.20.120.1760">
    <property type="match status" value="1"/>
</dbReference>
<evidence type="ECO:0000256" key="2">
    <source>
        <dbReference type="RuleBase" id="RU003750"/>
    </source>
</evidence>
<dbReference type="InterPro" id="IPR043130">
    <property type="entry name" value="CDP-OH_PTrfase_TM_dom"/>
</dbReference>
<dbReference type="PROSITE" id="PS00379">
    <property type="entry name" value="CDP_ALCOHOL_P_TRANSF"/>
    <property type="match status" value="1"/>
</dbReference>
<evidence type="ECO:0000256" key="1">
    <source>
        <dbReference type="ARBA" id="ARBA00022679"/>
    </source>
</evidence>
<proteinExistence type="inferred from homology"/>
<evidence type="ECO:0000313" key="6">
    <source>
        <dbReference type="Proteomes" id="UP001169764"/>
    </source>
</evidence>
<name>A0ABT8Y3T6_9SPHN</name>
<feature type="transmembrane region" description="Helical" evidence="3">
    <location>
        <begin position="130"/>
        <end position="153"/>
    </location>
</feature>
<dbReference type="EMBL" id="JAUOTP010000001">
    <property type="protein sequence ID" value="MDO6412972.1"/>
    <property type="molecule type" value="Genomic_DNA"/>
</dbReference>
<feature type="transmembrane region" description="Helical" evidence="3">
    <location>
        <begin position="71"/>
        <end position="91"/>
    </location>
</feature>
<dbReference type="Pfam" id="PF08009">
    <property type="entry name" value="CDP-OH_P_tran_2"/>
    <property type="match status" value="1"/>
</dbReference>
<feature type="transmembrane region" description="Helical" evidence="3">
    <location>
        <begin position="200"/>
        <end position="229"/>
    </location>
</feature>
<organism evidence="5 6">
    <name type="scientific">Sphingomonas natans</name>
    <dbReference type="NCBI Taxonomy" id="3063330"/>
    <lineage>
        <taxon>Bacteria</taxon>
        <taxon>Pseudomonadati</taxon>
        <taxon>Pseudomonadota</taxon>
        <taxon>Alphaproteobacteria</taxon>
        <taxon>Sphingomonadales</taxon>
        <taxon>Sphingomonadaceae</taxon>
        <taxon>Sphingomonas</taxon>
    </lineage>
</organism>
<dbReference type="Pfam" id="PF01066">
    <property type="entry name" value="CDP-OH_P_transf"/>
    <property type="match status" value="1"/>
</dbReference>
<keyword evidence="3" id="KW-0812">Transmembrane</keyword>
<gene>
    <name evidence="5" type="ORF">Q4F19_01115</name>
</gene>
<feature type="transmembrane region" description="Helical" evidence="3">
    <location>
        <begin position="97"/>
        <end position="118"/>
    </location>
</feature>
<keyword evidence="3" id="KW-0472">Membrane</keyword>